<proteinExistence type="predicted"/>
<gene>
    <name evidence="1" type="ORF">MAXJ12_30667</name>
</gene>
<reference evidence="1 2" key="1">
    <citation type="journal article" date="2012" name="J. Bacteriol.">
        <title>Draft Genome Sequence of Mesorhizobium alhagi CCNWXJ12-2T, a Novel Salt-Resistant Species Isolated from the Desert of Northwestern China.</title>
        <authorList>
            <person name="Zhou M."/>
            <person name="Chen W."/>
            <person name="Chen H."/>
            <person name="Wei G."/>
        </authorList>
    </citation>
    <scope>NUCLEOTIDE SEQUENCE [LARGE SCALE GENOMIC DNA]</scope>
    <source>
        <strain evidence="1 2">CCNWXJ12-2</strain>
    </source>
</reference>
<sequence length="102" mass="11365">MAINRTTATAAIIQFRVFMVRALLRDIEAPAYEDVIPFFQKRQAESLCFTVVGQKNARQGEPGRALVREEKPANPSPLMDGWRAVSVFAPLPVHDDMPRLAG</sequence>
<dbReference type="Proteomes" id="UP000003250">
    <property type="component" value="Unassembled WGS sequence"/>
</dbReference>
<protein>
    <submittedName>
        <fullName evidence="1">Uncharacterized protein</fullName>
    </submittedName>
</protein>
<dbReference type="EMBL" id="AHAM01000273">
    <property type="protein sequence ID" value="EHK53358.1"/>
    <property type="molecule type" value="Genomic_DNA"/>
</dbReference>
<name>H0I0Z6_9HYPH</name>
<dbReference type="AlphaFoldDB" id="H0I0Z6"/>
<accession>H0I0Z6</accession>
<keyword evidence="2" id="KW-1185">Reference proteome</keyword>
<evidence type="ECO:0000313" key="2">
    <source>
        <dbReference type="Proteomes" id="UP000003250"/>
    </source>
</evidence>
<evidence type="ECO:0000313" key="1">
    <source>
        <dbReference type="EMBL" id="EHK53358.1"/>
    </source>
</evidence>
<organism evidence="1 2">
    <name type="scientific">Mesorhizobium alhagi CCNWXJ12-2</name>
    <dbReference type="NCBI Taxonomy" id="1107882"/>
    <lineage>
        <taxon>Bacteria</taxon>
        <taxon>Pseudomonadati</taxon>
        <taxon>Pseudomonadota</taxon>
        <taxon>Alphaproteobacteria</taxon>
        <taxon>Hyphomicrobiales</taxon>
        <taxon>Phyllobacteriaceae</taxon>
        <taxon>Allomesorhizobium</taxon>
    </lineage>
</organism>